<keyword evidence="1" id="KW-0812">Transmembrane</keyword>
<comment type="caution">
    <text evidence="3">The sequence shown here is derived from an EMBL/GenBank/DDBJ whole genome shotgun (WGS) entry which is preliminary data.</text>
</comment>
<dbReference type="GeneID" id="85473240"/>
<evidence type="ECO:0000313" key="3">
    <source>
        <dbReference type="EMBL" id="KAK1625533.1"/>
    </source>
</evidence>
<evidence type="ECO:0000256" key="1">
    <source>
        <dbReference type="SAM" id="Phobius"/>
    </source>
</evidence>
<evidence type="ECO:0000313" key="4">
    <source>
        <dbReference type="Proteomes" id="UP001243989"/>
    </source>
</evidence>
<reference evidence="3" key="1">
    <citation type="submission" date="2021-06" db="EMBL/GenBank/DDBJ databases">
        <title>Comparative genomics, transcriptomics and evolutionary studies reveal genomic signatures of adaptation to plant cell wall in hemibiotrophic fungi.</title>
        <authorList>
            <consortium name="DOE Joint Genome Institute"/>
            <person name="Baroncelli R."/>
            <person name="Diaz J.F."/>
            <person name="Benocci T."/>
            <person name="Peng M."/>
            <person name="Battaglia E."/>
            <person name="Haridas S."/>
            <person name="Andreopoulos W."/>
            <person name="Labutti K."/>
            <person name="Pangilinan J."/>
            <person name="Floch G.L."/>
            <person name="Makela M.R."/>
            <person name="Henrissat B."/>
            <person name="Grigoriev I.V."/>
            <person name="Crouch J.A."/>
            <person name="De Vries R.P."/>
            <person name="Sukno S.A."/>
            <person name="Thon M.R."/>
        </authorList>
    </citation>
    <scope>NUCLEOTIDE SEQUENCE</scope>
    <source>
        <strain evidence="3">CBS 102054</strain>
    </source>
</reference>
<keyword evidence="4" id="KW-1185">Reference proteome</keyword>
<keyword evidence="1" id="KW-0472">Membrane</keyword>
<dbReference type="SUPFAM" id="SSF52058">
    <property type="entry name" value="L domain-like"/>
    <property type="match status" value="2"/>
</dbReference>
<accession>A0AAJ0EDB3</accession>
<dbReference type="Proteomes" id="UP001243989">
    <property type="component" value="Unassembled WGS sequence"/>
</dbReference>
<evidence type="ECO:0008006" key="5">
    <source>
        <dbReference type="Google" id="ProtNLM"/>
    </source>
</evidence>
<dbReference type="AlphaFoldDB" id="A0AAJ0EDB3"/>
<evidence type="ECO:0000256" key="2">
    <source>
        <dbReference type="SAM" id="SignalP"/>
    </source>
</evidence>
<sequence length="464" mass="50886">MFGSLTLRYGLLLALIAGQYQVSGQQCGSVVITSQADADALRSCPEIFGHVTIRTDASIPAIELEGVKAIHGDLVNDSQCGWVMAQCIGFNHNITSISSSTLMRVNGSVILRNDGWITSLSFPELKSVGGHFFIRSLESLKFLDVDRLDSVGYVGLMSASRLTTLKLGACRDITGITYPDGSIDRSMDIGLGGLESLDAFFQEPQLSVDRAYIQNASKVKRLQIGAAKIGTLDFDWVAVGEPSNFTLVLGGSGVTEQIIGNIETTHSLSSIERLPNLKILSVGSYSSLGGNFYKHLDLPFDHLGNLTIVNERDLVWLSVPPQAAQWENFGLLFRSNDNLNLSTEYRVSENGEMIRSWYWPQPGMGFVSMTGNFSNLFFDSYFQFRNTLSGQAFYNRTEDLKLRAGGPFSREPFEKLYKKIRRQHLSCYAQDPIDLDSGGPVQAKSLAFGWIVAGAIVTLGIALV</sequence>
<feature type="signal peptide" evidence="2">
    <location>
        <begin position="1"/>
        <end position="24"/>
    </location>
</feature>
<gene>
    <name evidence="3" type="ORF">BDP81DRAFT_397808</name>
</gene>
<proteinExistence type="predicted"/>
<feature type="transmembrane region" description="Helical" evidence="1">
    <location>
        <begin position="445"/>
        <end position="463"/>
    </location>
</feature>
<protein>
    <recommendedName>
        <fullName evidence="5">Protein ecm33</fullName>
    </recommendedName>
</protein>
<name>A0AAJ0EDB3_9PEZI</name>
<dbReference type="EMBL" id="JAHMHQ010000020">
    <property type="protein sequence ID" value="KAK1625533.1"/>
    <property type="molecule type" value="Genomic_DNA"/>
</dbReference>
<keyword evidence="2" id="KW-0732">Signal</keyword>
<keyword evidence="1" id="KW-1133">Transmembrane helix</keyword>
<feature type="chain" id="PRO_5042491166" description="Protein ecm33" evidence="2">
    <location>
        <begin position="25"/>
        <end position="464"/>
    </location>
</feature>
<dbReference type="RefSeq" id="XP_060441528.1">
    <property type="nucleotide sequence ID" value="XM_060588378.1"/>
</dbReference>
<organism evidence="3 4">
    <name type="scientific">Colletotrichum phormii</name>
    <dbReference type="NCBI Taxonomy" id="359342"/>
    <lineage>
        <taxon>Eukaryota</taxon>
        <taxon>Fungi</taxon>
        <taxon>Dikarya</taxon>
        <taxon>Ascomycota</taxon>
        <taxon>Pezizomycotina</taxon>
        <taxon>Sordariomycetes</taxon>
        <taxon>Hypocreomycetidae</taxon>
        <taxon>Glomerellales</taxon>
        <taxon>Glomerellaceae</taxon>
        <taxon>Colletotrichum</taxon>
        <taxon>Colletotrichum acutatum species complex</taxon>
    </lineage>
</organism>